<keyword evidence="1" id="KW-0175">Coiled coil</keyword>
<proteinExistence type="predicted"/>
<reference evidence="2 3" key="1">
    <citation type="submission" date="2016-10" db="EMBL/GenBank/DDBJ databases">
        <authorList>
            <person name="de Groot N.N."/>
        </authorList>
    </citation>
    <scope>NUCLEOTIDE SEQUENCE [LARGE SCALE GENOMIC DNA]</scope>
    <source>
        <strain evidence="3">P4B,CCM 7963,CECT 7998,DSM 25260,IBRC-M 10614,KCTC 13821</strain>
    </source>
</reference>
<dbReference type="Pfam" id="PF20316">
    <property type="entry name" value="DUF6612"/>
    <property type="match status" value="1"/>
</dbReference>
<evidence type="ECO:0000313" key="2">
    <source>
        <dbReference type="EMBL" id="SDI63498.1"/>
    </source>
</evidence>
<dbReference type="OrthoDB" id="2853853at2"/>
<sequence length="273" mass="31359">MRGTKAAAAAVSAGLLLLSACGEQQLPEEVYKQSIEAMEELDSVYFTHSNTLSAEQEGVSNFTRGAVQYNDPLEAYIETNMNLIDLEEPVELDVRINGSETEIRENEEWEDHSTEAPELESMISPVEDMNFFLEFEEEFLMKEVDDYYEVSFKGTEERHKSLVEKKLNALGISESAGGLSEEERESIQLERIDMIAYIDKENKLLLGYDSRFSFTIEIAGELRAFNEISYVRYDEYNEVNGNLENFLEEKVKEIERQKMEAEQEEEEASENNN</sequence>
<evidence type="ECO:0000256" key="1">
    <source>
        <dbReference type="SAM" id="Coils"/>
    </source>
</evidence>
<protein>
    <submittedName>
        <fullName evidence="2">Uncharacterized protein</fullName>
    </submittedName>
</protein>
<gene>
    <name evidence="2" type="ORF">SAMN05216352_109231</name>
</gene>
<feature type="coiled-coil region" evidence="1">
    <location>
        <begin position="244"/>
        <end position="272"/>
    </location>
</feature>
<name>A0A1G8M6D5_9BACI</name>
<dbReference type="RefSeq" id="WP_091586668.1">
    <property type="nucleotide sequence ID" value="NZ_FNDU01000009.1"/>
</dbReference>
<keyword evidence="3" id="KW-1185">Reference proteome</keyword>
<evidence type="ECO:0000313" key="3">
    <source>
        <dbReference type="Proteomes" id="UP000199017"/>
    </source>
</evidence>
<dbReference type="PROSITE" id="PS51257">
    <property type="entry name" value="PROKAR_LIPOPROTEIN"/>
    <property type="match status" value="1"/>
</dbReference>
<dbReference type="Proteomes" id="UP000199017">
    <property type="component" value="Unassembled WGS sequence"/>
</dbReference>
<organism evidence="2 3">
    <name type="scientific">Alteribacillus bidgolensis</name>
    <dbReference type="NCBI Taxonomy" id="930129"/>
    <lineage>
        <taxon>Bacteria</taxon>
        <taxon>Bacillati</taxon>
        <taxon>Bacillota</taxon>
        <taxon>Bacilli</taxon>
        <taxon>Bacillales</taxon>
        <taxon>Bacillaceae</taxon>
        <taxon>Alteribacillus</taxon>
    </lineage>
</organism>
<accession>A0A1G8M6D5</accession>
<dbReference type="AlphaFoldDB" id="A0A1G8M6D5"/>
<dbReference type="InterPro" id="IPR046720">
    <property type="entry name" value="DUF6612"/>
</dbReference>
<dbReference type="EMBL" id="FNDU01000009">
    <property type="protein sequence ID" value="SDI63498.1"/>
    <property type="molecule type" value="Genomic_DNA"/>
</dbReference>